<sequence>MIETWDIVCLPGEETTMKKTTVGLKRLHATKNDNYTVVPQWIIVMYNKEFFGNCMAHPNTKKNEVDRFCIDCLSSLCCHCLPFHTRHRYVKIRRYVYNDVINRHDLSKLFNCSGIQTYHTNKTKVLFLKQRNPHQQQQPQQINSKDYGCIICDRNLQDNSLYCSIACKVGALFGDRHREEIKDKSNNNHNHNLKLIVKDEDEDKEYLTPPSPKRQKQKRSRKGIPLRAPML</sequence>
<protein>
    <submittedName>
        <fullName evidence="1">Uncharacterized protein</fullName>
    </submittedName>
</protein>
<evidence type="ECO:0000313" key="2">
    <source>
        <dbReference type="Proteomes" id="UP001163603"/>
    </source>
</evidence>
<accession>A0ACC0YLP3</accession>
<comment type="caution">
    <text evidence="1">The sequence shown here is derived from an EMBL/GenBank/DDBJ whole genome shotgun (WGS) entry which is preliminary data.</text>
</comment>
<dbReference type="EMBL" id="CM047741">
    <property type="protein sequence ID" value="KAJ0039178.1"/>
    <property type="molecule type" value="Genomic_DNA"/>
</dbReference>
<proteinExistence type="predicted"/>
<keyword evidence="2" id="KW-1185">Reference proteome</keyword>
<name>A0ACC0YLP3_9ROSI</name>
<gene>
    <name evidence="1" type="ORF">Pint_22377</name>
</gene>
<reference evidence="2" key="1">
    <citation type="journal article" date="2023" name="G3 (Bethesda)">
        <title>Genome assembly and association tests identify interacting loci associated with vigor, precocity, and sex in interspecific pistachio rootstocks.</title>
        <authorList>
            <person name="Palmer W."/>
            <person name="Jacygrad E."/>
            <person name="Sagayaradj S."/>
            <person name="Cavanaugh K."/>
            <person name="Han R."/>
            <person name="Bertier L."/>
            <person name="Beede B."/>
            <person name="Kafkas S."/>
            <person name="Golino D."/>
            <person name="Preece J."/>
            <person name="Michelmore R."/>
        </authorList>
    </citation>
    <scope>NUCLEOTIDE SEQUENCE [LARGE SCALE GENOMIC DNA]</scope>
</reference>
<evidence type="ECO:0000313" key="1">
    <source>
        <dbReference type="EMBL" id="KAJ0039178.1"/>
    </source>
</evidence>
<dbReference type="Proteomes" id="UP001163603">
    <property type="component" value="Chromosome 6"/>
</dbReference>
<organism evidence="1 2">
    <name type="scientific">Pistacia integerrima</name>
    <dbReference type="NCBI Taxonomy" id="434235"/>
    <lineage>
        <taxon>Eukaryota</taxon>
        <taxon>Viridiplantae</taxon>
        <taxon>Streptophyta</taxon>
        <taxon>Embryophyta</taxon>
        <taxon>Tracheophyta</taxon>
        <taxon>Spermatophyta</taxon>
        <taxon>Magnoliopsida</taxon>
        <taxon>eudicotyledons</taxon>
        <taxon>Gunneridae</taxon>
        <taxon>Pentapetalae</taxon>
        <taxon>rosids</taxon>
        <taxon>malvids</taxon>
        <taxon>Sapindales</taxon>
        <taxon>Anacardiaceae</taxon>
        <taxon>Pistacia</taxon>
    </lineage>
</organism>